<dbReference type="AlphaFoldDB" id="A0A427XNL4"/>
<sequence>MRTVSLLAAALAFASVAMAAPIPGDDDTTTPPAAAATDNPVVDVIWSTAPHSFLVSTETPIVGEEIALSWSGGVAPFNISVDSYQPTSTVGQRVVEAWREPSMMVHNKWTANGSNTSWVANVRPGTTLIFKVTGADGASSVVPPESENKAGYYVVSQ</sequence>
<dbReference type="EMBL" id="RSCE01000008">
    <property type="protein sequence ID" value="RSH80362.1"/>
    <property type="molecule type" value="Genomic_DNA"/>
</dbReference>
<dbReference type="GeneID" id="39593481"/>
<organism evidence="2 3">
    <name type="scientific">Apiotrichum porosum</name>
    <dbReference type="NCBI Taxonomy" id="105984"/>
    <lineage>
        <taxon>Eukaryota</taxon>
        <taxon>Fungi</taxon>
        <taxon>Dikarya</taxon>
        <taxon>Basidiomycota</taxon>
        <taxon>Agaricomycotina</taxon>
        <taxon>Tremellomycetes</taxon>
        <taxon>Trichosporonales</taxon>
        <taxon>Trichosporonaceae</taxon>
        <taxon>Apiotrichum</taxon>
    </lineage>
</organism>
<reference evidence="2 3" key="1">
    <citation type="submission" date="2018-11" db="EMBL/GenBank/DDBJ databases">
        <title>Genome sequence of Apiotrichum porosum DSM 27194.</title>
        <authorList>
            <person name="Aliyu H."/>
            <person name="Gorte O."/>
            <person name="Ochsenreither K."/>
        </authorList>
    </citation>
    <scope>NUCLEOTIDE SEQUENCE [LARGE SCALE GENOMIC DNA]</scope>
    <source>
        <strain evidence="2 3">DSM 27194</strain>
    </source>
</reference>
<protein>
    <recommendedName>
        <fullName evidence="4">Fibronectin type-III domain-containing protein</fullName>
    </recommendedName>
</protein>
<dbReference type="Proteomes" id="UP000279236">
    <property type="component" value="Unassembled WGS sequence"/>
</dbReference>
<gene>
    <name evidence="2" type="ORF">EHS24_008938</name>
</gene>
<evidence type="ECO:0008006" key="4">
    <source>
        <dbReference type="Google" id="ProtNLM"/>
    </source>
</evidence>
<accession>A0A427XNL4</accession>
<keyword evidence="3" id="KW-1185">Reference proteome</keyword>
<feature type="signal peptide" evidence="1">
    <location>
        <begin position="1"/>
        <end position="19"/>
    </location>
</feature>
<evidence type="ECO:0000256" key="1">
    <source>
        <dbReference type="SAM" id="SignalP"/>
    </source>
</evidence>
<proteinExistence type="predicted"/>
<feature type="chain" id="PRO_5019259837" description="Fibronectin type-III domain-containing protein" evidence="1">
    <location>
        <begin position="20"/>
        <end position="157"/>
    </location>
</feature>
<evidence type="ECO:0000313" key="3">
    <source>
        <dbReference type="Proteomes" id="UP000279236"/>
    </source>
</evidence>
<comment type="caution">
    <text evidence="2">The sequence shown here is derived from an EMBL/GenBank/DDBJ whole genome shotgun (WGS) entry which is preliminary data.</text>
</comment>
<name>A0A427XNL4_9TREE</name>
<evidence type="ECO:0000313" key="2">
    <source>
        <dbReference type="EMBL" id="RSH80362.1"/>
    </source>
</evidence>
<dbReference type="RefSeq" id="XP_028475309.1">
    <property type="nucleotide sequence ID" value="XM_028624237.1"/>
</dbReference>
<keyword evidence="1" id="KW-0732">Signal</keyword>